<keyword evidence="2" id="KW-1185">Reference proteome</keyword>
<organism evidence="1 2">
    <name type="scientific">Desulfocicer vacuolatum DSM 3385</name>
    <dbReference type="NCBI Taxonomy" id="1121400"/>
    <lineage>
        <taxon>Bacteria</taxon>
        <taxon>Pseudomonadati</taxon>
        <taxon>Thermodesulfobacteriota</taxon>
        <taxon>Desulfobacteria</taxon>
        <taxon>Desulfobacterales</taxon>
        <taxon>Desulfobacteraceae</taxon>
        <taxon>Desulfocicer</taxon>
    </lineage>
</organism>
<accession>A0A1W2B9I1</accession>
<protein>
    <submittedName>
        <fullName evidence="1">Uncharacterized protein</fullName>
    </submittedName>
</protein>
<dbReference type="AlphaFoldDB" id="A0A1W2B9I1"/>
<gene>
    <name evidence="1" type="ORF">SAMN02746065_107145</name>
</gene>
<dbReference type="Proteomes" id="UP000192418">
    <property type="component" value="Unassembled WGS sequence"/>
</dbReference>
<evidence type="ECO:0000313" key="2">
    <source>
        <dbReference type="Proteomes" id="UP000192418"/>
    </source>
</evidence>
<dbReference type="EMBL" id="FWXY01000007">
    <property type="protein sequence ID" value="SMC69440.1"/>
    <property type="molecule type" value="Genomic_DNA"/>
</dbReference>
<sequence length="41" mass="4328">MKYSADQQCISSFFVGTAGSKRGVPVAVIFLLFQGTDCSAP</sequence>
<reference evidence="1 2" key="1">
    <citation type="submission" date="2017-04" db="EMBL/GenBank/DDBJ databases">
        <authorList>
            <person name="Afonso C.L."/>
            <person name="Miller P.J."/>
            <person name="Scott M.A."/>
            <person name="Spackman E."/>
            <person name="Goraichik I."/>
            <person name="Dimitrov K.M."/>
            <person name="Suarez D.L."/>
            <person name="Swayne D.E."/>
        </authorList>
    </citation>
    <scope>NUCLEOTIDE SEQUENCE [LARGE SCALE GENOMIC DNA]</scope>
    <source>
        <strain evidence="1 2">DSM 3385</strain>
    </source>
</reference>
<evidence type="ECO:0000313" key="1">
    <source>
        <dbReference type="EMBL" id="SMC69440.1"/>
    </source>
</evidence>
<proteinExistence type="predicted"/>
<name>A0A1W2B9I1_9BACT</name>
<dbReference type="RefSeq" id="WP_269749008.1">
    <property type="nucleotide sequence ID" value="NZ_FWXY01000007.1"/>
</dbReference>